<dbReference type="InterPro" id="IPR016181">
    <property type="entry name" value="Acyl_CoA_acyltransferase"/>
</dbReference>
<evidence type="ECO:0000313" key="3">
    <source>
        <dbReference type="EMBL" id="RVU54242.1"/>
    </source>
</evidence>
<dbReference type="Pfam" id="PF14542">
    <property type="entry name" value="Acetyltransf_CG"/>
    <property type="match status" value="1"/>
</dbReference>
<dbReference type="InterPro" id="IPR045057">
    <property type="entry name" value="Gcn5-rel_NAT"/>
</dbReference>
<dbReference type="CDD" id="cd04301">
    <property type="entry name" value="NAT_SF"/>
    <property type="match status" value="1"/>
</dbReference>
<dbReference type="OrthoDB" id="9793389at2"/>
<evidence type="ECO:0000259" key="2">
    <source>
        <dbReference type="PROSITE" id="PS51729"/>
    </source>
</evidence>
<sequence length="98" mass="11287">MSEVVYKFEEGKDHNRFAAYVDAVEAGEVTYSSAGDNILIIDHTYVDENYRGMDIAVQLVKHVVDLAIEDNKKIIPLCPFARREFNNKPEYQKIEYKG</sequence>
<evidence type="ECO:0000313" key="4">
    <source>
        <dbReference type="Proteomes" id="UP000288812"/>
    </source>
</evidence>
<protein>
    <submittedName>
        <fullName evidence="3">N-acetyltransferase</fullName>
    </submittedName>
</protein>
<dbReference type="PANTHER" id="PTHR31435:SF10">
    <property type="entry name" value="BSR4717 PROTEIN"/>
    <property type="match status" value="1"/>
</dbReference>
<accession>A0A437S5B9</accession>
<dbReference type="PROSITE" id="PS51186">
    <property type="entry name" value="GNAT"/>
    <property type="match status" value="1"/>
</dbReference>
<dbReference type="SUPFAM" id="SSF55729">
    <property type="entry name" value="Acyl-CoA N-acyltransferases (Nat)"/>
    <property type="match status" value="1"/>
</dbReference>
<feature type="domain" description="N-acetyltransferase" evidence="2">
    <location>
        <begin position="9"/>
        <end position="96"/>
    </location>
</feature>
<dbReference type="Proteomes" id="UP000288812">
    <property type="component" value="Unassembled WGS sequence"/>
</dbReference>
<dbReference type="InterPro" id="IPR031165">
    <property type="entry name" value="GNAT_YJDJ"/>
</dbReference>
<dbReference type="EMBL" id="RLIH01000013">
    <property type="protein sequence ID" value="RVU54242.1"/>
    <property type="molecule type" value="Genomic_DNA"/>
</dbReference>
<dbReference type="InterPro" id="IPR000182">
    <property type="entry name" value="GNAT_dom"/>
</dbReference>
<keyword evidence="4" id="KW-1185">Reference proteome</keyword>
<dbReference type="Gene3D" id="3.40.630.30">
    <property type="match status" value="1"/>
</dbReference>
<dbReference type="GO" id="GO:0016747">
    <property type="term" value="F:acyltransferase activity, transferring groups other than amino-acyl groups"/>
    <property type="evidence" value="ECO:0007669"/>
    <property type="project" value="InterPro"/>
</dbReference>
<proteinExistence type="predicted"/>
<evidence type="ECO:0000259" key="1">
    <source>
        <dbReference type="PROSITE" id="PS51186"/>
    </source>
</evidence>
<name>A0A437S5B9_9FIRM</name>
<keyword evidence="3" id="KW-0808">Transferase</keyword>
<dbReference type="PANTHER" id="PTHR31435">
    <property type="entry name" value="PROTEIN NATD1"/>
    <property type="match status" value="1"/>
</dbReference>
<feature type="domain" description="N-acetyltransferase" evidence="1">
    <location>
        <begin position="1"/>
        <end position="98"/>
    </location>
</feature>
<comment type="caution">
    <text evidence="3">The sequence shown here is derived from an EMBL/GenBank/DDBJ whole genome shotgun (WGS) entry which is preliminary data.</text>
</comment>
<dbReference type="PROSITE" id="PS51729">
    <property type="entry name" value="GNAT_YJDJ"/>
    <property type="match status" value="1"/>
</dbReference>
<reference evidence="3 4" key="1">
    <citation type="submission" date="2018-11" db="EMBL/GenBank/DDBJ databases">
        <title>Genome sequencing and assembly of Anaerosphaera sp. nov., GS7-6-2.</title>
        <authorList>
            <person name="Rettenmaier R."/>
            <person name="Liebl W."/>
            <person name="Zverlov V."/>
        </authorList>
    </citation>
    <scope>NUCLEOTIDE SEQUENCE [LARGE SCALE GENOMIC DNA]</scope>
    <source>
        <strain evidence="3 4">GS7-6-2</strain>
    </source>
</reference>
<gene>
    <name evidence="3" type="ORF">EF514_08680</name>
</gene>
<organism evidence="3 4">
    <name type="scientific">Anaerosphaera multitolerans</name>
    <dbReference type="NCBI Taxonomy" id="2487351"/>
    <lineage>
        <taxon>Bacteria</taxon>
        <taxon>Bacillati</taxon>
        <taxon>Bacillota</taxon>
        <taxon>Tissierellia</taxon>
        <taxon>Tissierellales</taxon>
        <taxon>Peptoniphilaceae</taxon>
        <taxon>Anaerosphaera</taxon>
    </lineage>
</organism>
<dbReference type="RefSeq" id="WP_127725041.1">
    <property type="nucleotide sequence ID" value="NZ_RLIH01000013.1"/>
</dbReference>
<dbReference type="AlphaFoldDB" id="A0A437S5B9"/>